<sequence length="172" mass="19576">MTEQATQNQINLSYDPAEDRILIKATEKGKEYRAWWTRRLALRIYKLFAEHSFPTENQATHLQPEQQQNLGHMEKQGAVEDADFATPFQEDASHYPLGENGILVQRVDIKTEGKVVKFIMLPAEGEGMTLALPPGQRYSFEHMLQRVMQAGEWITTTPQDSAGNPQSPRIAH</sequence>
<gene>
    <name evidence="1" type="ORF">EHS89_18325</name>
</gene>
<dbReference type="RefSeq" id="WP_124927625.1">
    <property type="nucleotide sequence ID" value="NZ_BMOH01000002.1"/>
</dbReference>
<organism evidence="1 2">
    <name type="scientific">Amphritea balenae</name>
    <dbReference type="NCBI Taxonomy" id="452629"/>
    <lineage>
        <taxon>Bacteria</taxon>
        <taxon>Pseudomonadati</taxon>
        <taxon>Pseudomonadota</taxon>
        <taxon>Gammaproteobacteria</taxon>
        <taxon>Oceanospirillales</taxon>
        <taxon>Oceanospirillaceae</taxon>
        <taxon>Amphritea</taxon>
    </lineage>
</organism>
<dbReference type="OrthoDB" id="9795237at2"/>
<dbReference type="AlphaFoldDB" id="A0A3P1SJE0"/>
<dbReference type="EMBL" id="RQXV01000013">
    <property type="protein sequence ID" value="RRC97167.1"/>
    <property type="molecule type" value="Genomic_DNA"/>
</dbReference>
<accession>A0A3P1SJE0</accession>
<evidence type="ECO:0000313" key="2">
    <source>
        <dbReference type="Proteomes" id="UP000267535"/>
    </source>
</evidence>
<keyword evidence="2" id="KW-1185">Reference proteome</keyword>
<reference evidence="1 2" key="1">
    <citation type="submission" date="2018-11" db="EMBL/GenBank/DDBJ databases">
        <title>The draft genome sequence of Amphritea balenae JAMM 1525T.</title>
        <authorList>
            <person name="Fang Z."/>
            <person name="Zhang Y."/>
            <person name="Han X."/>
        </authorList>
    </citation>
    <scope>NUCLEOTIDE SEQUENCE [LARGE SCALE GENOMIC DNA]</scope>
    <source>
        <strain evidence="1 2">JAMM 1525</strain>
    </source>
</reference>
<protein>
    <submittedName>
        <fullName evidence="1">Uncharacterized protein</fullName>
    </submittedName>
</protein>
<dbReference type="Proteomes" id="UP000267535">
    <property type="component" value="Unassembled WGS sequence"/>
</dbReference>
<comment type="caution">
    <text evidence="1">The sequence shown here is derived from an EMBL/GenBank/DDBJ whole genome shotgun (WGS) entry which is preliminary data.</text>
</comment>
<name>A0A3P1SJE0_9GAMM</name>
<proteinExistence type="predicted"/>
<evidence type="ECO:0000313" key="1">
    <source>
        <dbReference type="EMBL" id="RRC97167.1"/>
    </source>
</evidence>